<dbReference type="PANTHER" id="PTHR33169">
    <property type="entry name" value="PADR-FAMILY TRANSCRIPTIONAL REGULATOR"/>
    <property type="match status" value="1"/>
</dbReference>
<dbReference type="InterPro" id="IPR036390">
    <property type="entry name" value="WH_DNA-bd_sf"/>
</dbReference>
<name>A0A6P1XZ96_9SPIR</name>
<dbReference type="EMBL" id="CP048020">
    <property type="protein sequence ID" value="QHX42695.1"/>
    <property type="molecule type" value="Genomic_DNA"/>
</dbReference>
<dbReference type="AlphaFoldDB" id="A0A6P1XZ96"/>
<dbReference type="InterPro" id="IPR005149">
    <property type="entry name" value="Tscrpt_reg_PadR_N"/>
</dbReference>
<evidence type="ECO:0000259" key="1">
    <source>
        <dbReference type="Pfam" id="PF03551"/>
    </source>
</evidence>
<dbReference type="Proteomes" id="UP000464374">
    <property type="component" value="Chromosome"/>
</dbReference>
<feature type="domain" description="Transcription regulator PadR N-terminal" evidence="1">
    <location>
        <begin position="16"/>
        <end position="89"/>
    </location>
</feature>
<reference evidence="2 3" key="1">
    <citation type="submission" date="2020-01" db="EMBL/GenBank/DDBJ databases">
        <title>Complete genome sequence of a human oral phylogroup 1 Treponema sp. strain ATCC 700766, originally isolated from periodontitis dental plaque.</title>
        <authorList>
            <person name="Chan Y."/>
            <person name="Huo Y.-B."/>
            <person name="Yu X.-L."/>
            <person name="Zeng H."/>
            <person name="Leung W.-K."/>
            <person name="Watt R.M."/>
        </authorList>
    </citation>
    <scope>NUCLEOTIDE SEQUENCE [LARGE SCALE GENOMIC DNA]</scope>
    <source>
        <strain evidence="2 3">OMZ 804</strain>
    </source>
</reference>
<dbReference type="Gene3D" id="1.10.10.10">
    <property type="entry name" value="Winged helix-like DNA-binding domain superfamily/Winged helix DNA-binding domain"/>
    <property type="match status" value="1"/>
</dbReference>
<protein>
    <submittedName>
        <fullName evidence="2">PadR family transcriptional regulator</fullName>
    </submittedName>
</protein>
<dbReference type="KEGG" id="trz:GWP43_03675"/>
<gene>
    <name evidence="2" type="ORF">GWP43_03675</name>
</gene>
<dbReference type="RefSeq" id="WP_162662790.1">
    <property type="nucleotide sequence ID" value="NZ_CP048020.1"/>
</dbReference>
<dbReference type="PANTHER" id="PTHR33169:SF14">
    <property type="entry name" value="TRANSCRIPTIONAL REGULATOR RV3488"/>
    <property type="match status" value="1"/>
</dbReference>
<evidence type="ECO:0000313" key="2">
    <source>
        <dbReference type="EMBL" id="QHX42695.1"/>
    </source>
</evidence>
<evidence type="ECO:0000313" key="3">
    <source>
        <dbReference type="Proteomes" id="UP000464374"/>
    </source>
</evidence>
<dbReference type="InterPro" id="IPR052509">
    <property type="entry name" value="Metal_resp_DNA-bind_regulator"/>
</dbReference>
<proteinExistence type="predicted"/>
<organism evidence="2 3">
    <name type="scientific">Treponema vincentii</name>
    <dbReference type="NCBI Taxonomy" id="69710"/>
    <lineage>
        <taxon>Bacteria</taxon>
        <taxon>Pseudomonadati</taxon>
        <taxon>Spirochaetota</taxon>
        <taxon>Spirochaetia</taxon>
        <taxon>Spirochaetales</taxon>
        <taxon>Treponemataceae</taxon>
        <taxon>Treponema</taxon>
    </lineage>
</organism>
<sequence>MNINEKSKFKHLTAFILVILAKQPLNPRDIHSILLQDFPGFTIDMSTVYRCLSSLEKEGLVTMEWELPPEGAARKKYAITQSGKDDLHEWKEDIEIRKHNFEVFLQKFNERKV</sequence>
<dbReference type="InterPro" id="IPR036388">
    <property type="entry name" value="WH-like_DNA-bd_sf"/>
</dbReference>
<accession>A0A6P1XZ96</accession>
<dbReference type="Pfam" id="PF03551">
    <property type="entry name" value="PadR"/>
    <property type="match status" value="1"/>
</dbReference>
<dbReference type="SUPFAM" id="SSF46785">
    <property type="entry name" value="Winged helix' DNA-binding domain"/>
    <property type="match status" value="1"/>
</dbReference>